<dbReference type="SMART" id="SM00454">
    <property type="entry name" value="SAM"/>
    <property type="match status" value="1"/>
</dbReference>
<sequence length="947" mass="101733">MIGEIPGMDSQVQQQGQQLMHQQQMQQQQQQNQQQDVQQQQVQVQSNQSNQQAMEIQQQVQNSQQQQAQQQVQNSQQQQAQQIQQQVQQVQQQVQQQQPMLLVNAGGGQQQMQVTMSTPQSSMCTMSANTISTMQAQGSITQPVQAATGQSQMQVTDWNGRQVQVLQQPVQNTAYVQQVAYNANGQLIMPGNIQLHPNQSINPGSIQVIAAGKPFGQNQIASHVIGKPVLNQQNSFPSYATIPTTNNQALLISQIATGVISSQPSILPAHSGAGGQQKPELQKIKPIQGVSGAQIKAGGQGANVQSSMALSGCVVSQPTMLHHLISPIQYTTCQNRGIQSNNQVQLSPWQFDTSQIPQVWTQHPHQVITAQNPIFIRGPHQDQPMFIQSPPPQQSIQQQQQQQALSVAKPELKAQTGQTQQGTRTLSILPSMSSAQLTRGPNPTVVLSAQIKLAQSKTVRTKSIVTKGTSIQKLDAQNQTKPISPQPNAQHPPGTKMIITSQGTLMPQQQLLQPKPPPLMNIAPGQTLQVQSQPPKDMPIVSDEIKMDTTPALQAQAPVEVPQIPQVVALQPPQENGVCAAPVPQVMEVSQTMVPIATPAVAPTVAVPTPLPTPLALPTPVSVAAPITPQPQQMMVPPSEPMQVSSAEATPVAPVQPTTAPSPAPAPTAPAPDPPKPPQGPPKAMVKPQVLTHVIEGYVIQESSEPFPISRSSLLSELAQTVRARKDKTDNNMAIGADEPPLKKQNLEAAKTPGAVTGISPTKKRTKCDICGGPLPEGDKSKKNKKYCSPECTKKGKLRKKGQLIEDKDKADRTWDAMESTSDSAVSGPESLGSDAGENPVAAAISRLDEDLKDLPTPNPLKWTVNDVCEYIKKLPGCDDYVEDFLIQEIDGQALLLLKADHLMSAMSMKLGPALKICAKIDNLRGIAEGIVGPEGSSGSPDGEEPK</sequence>
<keyword evidence="1" id="KW-0175">Coiled coil</keyword>
<feature type="compositionally biased region" description="Low complexity" evidence="2">
    <location>
        <begin position="10"/>
        <end position="27"/>
    </location>
</feature>
<feature type="compositionally biased region" description="Low complexity" evidence="2">
    <location>
        <begin position="394"/>
        <end position="403"/>
    </location>
</feature>
<dbReference type="AlphaFoldDB" id="A0A0K8SLT7"/>
<dbReference type="SUPFAM" id="SSF47769">
    <property type="entry name" value="SAM/Pointed domain"/>
    <property type="match status" value="1"/>
</dbReference>
<dbReference type="GO" id="GO:0035102">
    <property type="term" value="C:PRC1 complex"/>
    <property type="evidence" value="ECO:0007669"/>
    <property type="project" value="TreeGrafter"/>
</dbReference>
<dbReference type="GO" id="GO:0045892">
    <property type="term" value="P:negative regulation of DNA-templated transcription"/>
    <property type="evidence" value="ECO:0007669"/>
    <property type="project" value="TreeGrafter"/>
</dbReference>
<accession>A0A0K8SLT7</accession>
<evidence type="ECO:0000256" key="2">
    <source>
        <dbReference type="SAM" id="MobiDB-lite"/>
    </source>
</evidence>
<reference evidence="4" key="1">
    <citation type="submission" date="2014-09" db="EMBL/GenBank/DDBJ databases">
        <authorList>
            <person name="Magalhaes I.L.F."/>
            <person name="Oliveira U."/>
            <person name="Santos F.R."/>
            <person name="Vidigal T.H.D.A."/>
            <person name="Brescovit A.D."/>
            <person name="Santos A.J."/>
        </authorList>
    </citation>
    <scope>NUCLEOTIDE SEQUENCE</scope>
</reference>
<organism evidence="4">
    <name type="scientific">Lygus hesperus</name>
    <name type="common">Western plant bug</name>
    <dbReference type="NCBI Taxonomy" id="30085"/>
    <lineage>
        <taxon>Eukaryota</taxon>
        <taxon>Metazoa</taxon>
        <taxon>Ecdysozoa</taxon>
        <taxon>Arthropoda</taxon>
        <taxon>Hexapoda</taxon>
        <taxon>Insecta</taxon>
        <taxon>Pterygota</taxon>
        <taxon>Neoptera</taxon>
        <taxon>Paraneoptera</taxon>
        <taxon>Hemiptera</taxon>
        <taxon>Heteroptera</taxon>
        <taxon>Panheteroptera</taxon>
        <taxon>Cimicomorpha</taxon>
        <taxon>Miridae</taxon>
        <taxon>Mirini</taxon>
        <taxon>Lygus</taxon>
    </lineage>
</organism>
<dbReference type="Gene3D" id="1.10.150.50">
    <property type="entry name" value="Transcription Factor, Ets-1"/>
    <property type="match status" value="1"/>
</dbReference>
<feature type="region of interest" description="Disordered" evidence="2">
    <location>
        <begin position="1"/>
        <end position="27"/>
    </location>
</feature>
<protein>
    <recommendedName>
        <fullName evidence="3">SAM domain-containing protein</fullName>
    </recommendedName>
</protein>
<feature type="compositionally biased region" description="Low complexity" evidence="2">
    <location>
        <begin position="649"/>
        <end position="659"/>
    </location>
</feature>
<evidence type="ECO:0000313" key="4">
    <source>
        <dbReference type="EMBL" id="JAG53770.1"/>
    </source>
</evidence>
<dbReference type="EMBL" id="GBRD01012063">
    <property type="protein sequence ID" value="JAG53761.1"/>
    <property type="molecule type" value="Transcribed_RNA"/>
</dbReference>
<dbReference type="PANTHER" id="PTHR12247:SF138">
    <property type="entry name" value="POLYHOMEOTIC DISTAL, ISOFORM A-RELATED"/>
    <property type="match status" value="1"/>
</dbReference>
<feature type="region of interest" description="Disordered" evidence="2">
    <location>
        <begin position="799"/>
        <end position="837"/>
    </location>
</feature>
<dbReference type="InterPro" id="IPR013761">
    <property type="entry name" value="SAM/pointed_sf"/>
</dbReference>
<feature type="domain" description="SAM" evidence="3">
    <location>
        <begin position="863"/>
        <end position="927"/>
    </location>
</feature>
<feature type="compositionally biased region" description="Pro residues" evidence="2">
    <location>
        <begin position="660"/>
        <end position="681"/>
    </location>
</feature>
<dbReference type="PROSITE" id="PS50105">
    <property type="entry name" value="SAM_DOMAIN"/>
    <property type="match status" value="1"/>
</dbReference>
<evidence type="ECO:0000259" key="3">
    <source>
        <dbReference type="PROSITE" id="PS50105"/>
    </source>
</evidence>
<name>A0A0K8SLT7_LYGHE</name>
<dbReference type="InterPro" id="IPR050548">
    <property type="entry name" value="PcG_chromatin_remod_factors"/>
</dbReference>
<proteinExistence type="predicted"/>
<evidence type="ECO:0000256" key="1">
    <source>
        <dbReference type="SAM" id="Coils"/>
    </source>
</evidence>
<dbReference type="InterPro" id="IPR001660">
    <property type="entry name" value="SAM"/>
</dbReference>
<feature type="region of interest" description="Disordered" evidence="2">
    <location>
        <begin position="385"/>
        <end position="425"/>
    </location>
</feature>
<dbReference type="GO" id="GO:0042393">
    <property type="term" value="F:histone binding"/>
    <property type="evidence" value="ECO:0007669"/>
    <property type="project" value="TreeGrafter"/>
</dbReference>
<dbReference type="GO" id="GO:0003682">
    <property type="term" value="F:chromatin binding"/>
    <property type="evidence" value="ECO:0007669"/>
    <property type="project" value="TreeGrafter"/>
</dbReference>
<dbReference type="PANTHER" id="PTHR12247">
    <property type="entry name" value="POLYCOMB GROUP PROTEIN"/>
    <property type="match status" value="1"/>
</dbReference>
<feature type="compositionally biased region" description="Low complexity" evidence="2">
    <location>
        <begin position="415"/>
        <end position="425"/>
    </location>
</feature>
<feature type="coiled-coil region" evidence="1">
    <location>
        <begin position="46"/>
        <end position="93"/>
    </location>
</feature>
<dbReference type="Pfam" id="PF00536">
    <property type="entry name" value="SAM_1"/>
    <property type="match status" value="1"/>
</dbReference>
<feature type="compositionally biased region" description="Basic and acidic residues" evidence="2">
    <location>
        <begin position="803"/>
        <end position="816"/>
    </location>
</feature>
<dbReference type="EMBL" id="GBRD01012054">
    <property type="protein sequence ID" value="JAG53770.1"/>
    <property type="molecule type" value="Transcribed_RNA"/>
</dbReference>
<feature type="region of interest" description="Disordered" evidence="2">
    <location>
        <begin position="630"/>
        <end position="685"/>
    </location>
</feature>
<dbReference type="CDD" id="cd09577">
    <property type="entry name" value="SAM_Ph1_2_3"/>
    <property type="match status" value="1"/>
</dbReference>